<evidence type="ECO:0000313" key="3">
    <source>
        <dbReference type="EMBL" id="BDT62258.1"/>
    </source>
</evidence>
<feature type="region of interest" description="Disordered" evidence="1">
    <location>
        <begin position="192"/>
        <end position="220"/>
    </location>
</feature>
<keyword evidence="2" id="KW-0812">Transmembrane</keyword>
<feature type="region of interest" description="Disordered" evidence="1">
    <location>
        <begin position="67"/>
        <end position="101"/>
    </location>
</feature>
<sequence length="220" mass="24844">MMYLFDAIGRWLFYIINLPITAFMYYFVDNRRSEGNPYSSNYTAVTTTTTPPPSSSSSSSSSSFFFPSSSSSSSSSSSLITDTDSETENVDENITSTGKLTRAHKNEDYDYRDINKDSVIMSPPMRSAAQDKGHYKSVYSDDTNKDVGFVNILGSGNINISSTYIRKNSKEDRKNNRWLDNKNRYITRISSTDKSSNECDQYRNNGPVTRSTTRLLSRPK</sequence>
<evidence type="ECO:0000256" key="1">
    <source>
        <dbReference type="SAM" id="MobiDB-lite"/>
    </source>
</evidence>
<feature type="transmembrane region" description="Helical" evidence="2">
    <location>
        <begin position="12"/>
        <end position="28"/>
    </location>
</feature>
<organism evidence="3">
    <name type="scientific">Penaeus semisulcatus majanivirus</name>
    <dbReference type="NCBI Taxonomy" id="2984274"/>
    <lineage>
        <taxon>Viruses</taxon>
        <taxon>Viruses incertae sedis</taxon>
        <taxon>Naldaviricetes</taxon>
        <taxon>Nimaviridae</taxon>
    </lineage>
</organism>
<feature type="compositionally biased region" description="Polar residues" evidence="1">
    <location>
        <begin position="202"/>
        <end position="220"/>
    </location>
</feature>
<name>A0A9C7BHM6_9VIRU</name>
<feature type="region of interest" description="Disordered" evidence="1">
    <location>
        <begin position="115"/>
        <end position="140"/>
    </location>
</feature>
<protein>
    <submittedName>
        <fullName evidence="3">Uncharacterized protein</fullName>
    </submittedName>
</protein>
<evidence type="ECO:0000256" key="2">
    <source>
        <dbReference type="SAM" id="Phobius"/>
    </source>
</evidence>
<keyword evidence="2" id="KW-1133">Transmembrane helix</keyword>
<reference evidence="3" key="1">
    <citation type="submission" date="2022-10" db="EMBL/GenBank/DDBJ databases">
        <title>Genome sequences of endogenous nimaviruses in decapod crustaceans.</title>
        <authorList>
            <person name="Kawato S."/>
            <person name="Nozaki R."/>
            <person name="Kondo H."/>
            <person name="Hirono I."/>
        </authorList>
    </citation>
    <scope>NUCLEOTIDE SEQUENCE</scope>
    <source>
        <strain evidence="3">Kagawa2020</strain>
    </source>
</reference>
<proteinExistence type="predicted"/>
<accession>A0A9C7BHM6</accession>
<keyword evidence="2" id="KW-0472">Membrane</keyword>
<feature type="compositionally biased region" description="Low complexity" evidence="1">
    <location>
        <begin position="67"/>
        <end position="78"/>
    </location>
</feature>
<dbReference type="EMBL" id="LC738873">
    <property type="protein sequence ID" value="BDT62258.1"/>
    <property type="molecule type" value="Genomic_DNA"/>
</dbReference>